<dbReference type="Proteomes" id="UP000051568">
    <property type="component" value="Unassembled WGS sequence"/>
</dbReference>
<evidence type="ECO:0000256" key="3">
    <source>
        <dbReference type="ARBA" id="ARBA00022692"/>
    </source>
</evidence>
<dbReference type="PANTHER" id="PTHR23291">
    <property type="entry name" value="BAX INHIBITOR-RELATED"/>
    <property type="match status" value="1"/>
</dbReference>
<dbReference type="Pfam" id="PF01027">
    <property type="entry name" value="Bax1-I"/>
    <property type="match status" value="1"/>
</dbReference>
<evidence type="ECO:0000313" key="7">
    <source>
        <dbReference type="EMBL" id="KRN67759.1"/>
    </source>
</evidence>
<evidence type="ECO:0000256" key="1">
    <source>
        <dbReference type="ARBA" id="ARBA00004141"/>
    </source>
</evidence>
<evidence type="ECO:0000256" key="5">
    <source>
        <dbReference type="ARBA" id="ARBA00023136"/>
    </source>
</evidence>
<dbReference type="AlphaFoldDB" id="A0A0R2IRV9"/>
<feature type="transmembrane region" description="Helical" evidence="6">
    <location>
        <begin position="165"/>
        <end position="182"/>
    </location>
</feature>
<keyword evidence="4 6" id="KW-1133">Transmembrane helix</keyword>
<dbReference type="CDD" id="cd10432">
    <property type="entry name" value="BI-1-like_bacterial"/>
    <property type="match status" value="1"/>
</dbReference>
<keyword evidence="3 6" id="KW-0812">Transmembrane</keyword>
<accession>A0A0R2IRV9</accession>
<dbReference type="EMBL" id="JQBR01000001">
    <property type="protein sequence ID" value="KRN67759.1"/>
    <property type="molecule type" value="Genomic_DNA"/>
</dbReference>
<dbReference type="GO" id="GO:0005886">
    <property type="term" value="C:plasma membrane"/>
    <property type="evidence" value="ECO:0007669"/>
    <property type="project" value="TreeGrafter"/>
</dbReference>
<feature type="transmembrane region" description="Helical" evidence="6">
    <location>
        <begin position="21"/>
        <end position="43"/>
    </location>
</feature>
<evidence type="ECO:0000313" key="8">
    <source>
        <dbReference type="Proteomes" id="UP000051568"/>
    </source>
</evidence>
<name>A0A0R2IRV9_9LACO</name>
<dbReference type="STRING" id="319652.IV80_GL000303"/>
<comment type="subcellular location">
    <subcellularLocation>
        <location evidence="1">Membrane</location>
        <topology evidence="1">Multi-pass membrane protein</topology>
    </subcellularLocation>
</comment>
<organism evidence="7 8">
    <name type="scientific">Pediococcus cellicola</name>
    <dbReference type="NCBI Taxonomy" id="319652"/>
    <lineage>
        <taxon>Bacteria</taxon>
        <taxon>Bacillati</taxon>
        <taxon>Bacillota</taxon>
        <taxon>Bacilli</taxon>
        <taxon>Lactobacillales</taxon>
        <taxon>Lactobacillaceae</taxon>
        <taxon>Pediococcus</taxon>
    </lineage>
</organism>
<comment type="caution">
    <text evidence="7">The sequence shown here is derived from an EMBL/GenBank/DDBJ whole genome shotgun (WGS) entry which is preliminary data.</text>
</comment>
<dbReference type="OrthoDB" id="9793828at2"/>
<evidence type="ECO:0000256" key="4">
    <source>
        <dbReference type="ARBA" id="ARBA00022989"/>
    </source>
</evidence>
<dbReference type="RefSeq" id="WP_057748454.1">
    <property type="nucleotide sequence ID" value="NZ_BJVH01000001.1"/>
</dbReference>
<evidence type="ECO:0000256" key="6">
    <source>
        <dbReference type="RuleBase" id="RU004379"/>
    </source>
</evidence>
<comment type="similarity">
    <text evidence="2 6">Belongs to the BI1 family.</text>
</comment>
<keyword evidence="8" id="KW-1185">Reference proteome</keyword>
<gene>
    <name evidence="7" type="ORF">IV80_GL000303</name>
</gene>
<feature type="transmembrane region" description="Helical" evidence="6">
    <location>
        <begin position="55"/>
        <end position="72"/>
    </location>
</feature>
<keyword evidence="5 6" id="KW-0472">Membrane</keyword>
<dbReference type="InterPro" id="IPR006214">
    <property type="entry name" value="Bax_inhibitor_1-related"/>
</dbReference>
<feature type="transmembrane region" description="Helical" evidence="6">
    <location>
        <begin position="142"/>
        <end position="159"/>
    </location>
</feature>
<reference evidence="7 8" key="1">
    <citation type="journal article" date="2015" name="Genome Announc.">
        <title>Expanding the biotechnology potential of lactobacilli through comparative genomics of 213 strains and associated genera.</title>
        <authorList>
            <person name="Sun Z."/>
            <person name="Harris H.M."/>
            <person name="McCann A."/>
            <person name="Guo C."/>
            <person name="Argimon S."/>
            <person name="Zhang W."/>
            <person name="Yang X."/>
            <person name="Jeffery I.B."/>
            <person name="Cooney J.C."/>
            <person name="Kagawa T.F."/>
            <person name="Liu W."/>
            <person name="Song Y."/>
            <person name="Salvetti E."/>
            <person name="Wrobel A."/>
            <person name="Rasinkangas P."/>
            <person name="Parkhill J."/>
            <person name="Rea M.C."/>
            <person name="O'Sullivan O."/>
            <person name="Ritari J."/>
            <person name="Douillard F.P."/>
            <person name="Paul Ross R."/>
            <person name="Yang R."/>
            <person name="Briner A.E."/>
            <person name="Felis G.E."/>
            <person name="de Vos W.M."/>
            <person name="Barrangou R."/>
            <person name="Klaenhammer T.R."/>
            <person name="Caufield P.W."/>
            <person name="Cui Y."/>
            <person name="Zhang H."/>
            <person name="O'Toole P.W."/>
        </authorList>
    </citation>
    <scope>NUCLEOTIDE SEQUENCE [LARGE SCALE GENOMIC DNA]</scope>
    <source>
        <strain evidence="7 8">DSM 17757</strain>
    </source>
</reference>
<feature type="transmembrane region" description="Helical" evidence="6">
    <location>
        <begin position="109"/>
        <end position="130"/>
    </location>
</feature>
<proteinExistence type="inferred from homology"/>
<feature type="transmembrane region" description="Helical" evidence="6">
    <location>
        <begin position="84"/>
        <end position="103"/>
    </location>
</feature>
<dbReference type="PANTHER" id="PTHR23291:SF50">
    <property type="entry name" value="PROTEIN LIFEGUARD 4"/>
    <property type="match status" value="1"/>
</dbReference>
<dbReference type="PATRIC" id="fig|319652.3.peg.306"/>
<evidence type="ECO:0000256" key="2">
    <source>
        <dbReference type="ARBA" id="ARBA00010350"/>
    </source>
</evidence>
<sequence>MQEPRNLVNTEVGLSSFMTRMYGFMGYAVALSAIVAYLTGVVFRTQLMPVLVGHPFIFLFVLIGLMVFSASASRKALQNARTSFLILTLFSLFFGLEFSFIFLTFNLPTIASAFVSAAVTFASMSIIGATTHKDMTRVGNQLFAALIALFVIMIINLFLRSAAISYFFSFIGVVIFAGLSMTDTNKMKSLYLQYGDQVSMSGLAIQGALELYLDFLNLFQFLLQIFGGFGGSRD</sequence>
<protein>
    <submittedName>
        <fullName evidence="7">Integral membrane protein, interacts with FtsH</fullName>
    </submittedName>
</protein>